<protein>
    <recommendedName>
        <fullName evidence="4">DUF4040 domain-containing protein</fullName>
    </recommendedName>
</protein>
<evidence type="ECO:0008006" key="4">
    <source>
        <dbReference type="Google" id="ProtNLM"/>
    </source>
</evidence>
<gene>
    <name evidence="2" type="ORF">MUO14_03195</name>
</gene>
<dbReference type="RefSeq" id="WP_244753598.1">
    <property type="nucleotide sequence ID" value="NZ_CP095074.1"/>
</dbReference>
<evidence type="ECO:0000313" key="3">
    <source>
        <dbReference type="Proteomes" id="UP000831880"/>
    </source>
</evidence>
<accession>A0ABY4H1F5</accession>
<name>A0ABY4H1F5_9BACI</name>
<keyword evidence="1" id="KW-1133">Transmembrane helix</keyword>
<dbReference type="EMBL" id="CP095074">
    <property type="protein sequence ID" value="UOQ93989.1"/>
    <property type="molecule type" value="Genomic_DNA"/>
</dbReference>
<keyword evidence="1" id="KW-0812">Transmembrane</keyword>
<keyword evidence="3" id="KW-1185">Reference proteome</keyword>
<feature type="transmembrane region" description="Helical" evidence="1">
    <location>
        <begin position="34"/>
        <end position="52"/>
    </location>
</feature>
<organism evidence="2 3">
    <name type="scientific">Halobacillus shinanisalinarum</name>
    <dbReference type="NCBI Taxonomy" id="2932258"/>
    <lineage>
        <taxon>Bacteria</taxon>
        <taxon>Bacillati</taxon>
        <taxon>Bacillota</taxon>
        <taxon>Bacilli</taxon>
        <taxon>Bacillales</taxon>
        <taxon>Bacillaceae</taxon>
        <taxon>Halobacillus</taxon>
    </lineage>
</organism>
<proteinExistence type="predicted"/>
<evidence type="ECO:0000313" key="2">
    <source>
        <dbReference type="EMBL" id="UOQ93989.1"/>
    </source>
</evidence>
<feature type="transmembrane region" description="Helical" evidence="1">
    <location>
        <begin position="6"/>
        <end position="27"/>
    </location>
</feature>
<dbReference type="Proteomes" id="UP000831880">
    <property type="component" value="Chromosome"/>
</dbReference>
<sequence>MDFLVQNALSILITLTTIIFALTILKFTRAARSLAKLMISYGVILFILVFIMDVTSEYVKLGVVPIVTGGIILLALIYE</sequence>
<feature type="transmembrane region" description="Helical" evidence="1">
    <location>
        <begin position="58"/>
        <end position="78"/>
    </location>
</feature>
<reference evidence="2 3" key="1">
    <citation type="submission" date="2022-04" db="EMBL/GenBank/DDBJ databases">
        <title>Halobacillus sp. isolated from saltern.</title>
        <authorList>
            <person name="Won M."/>
            <person name="Lee C.-M."/>
            <person name="Woen H.-Y."/>
            <person name="Kwon S.-W."/>
        </authorList>
    </citation>
    <scope>NUCLEOTIDE SEQUENCE [LARGE SCALE GENOMIC DNA]</scope>
    <source>
        <strain evidence="2 3">SSTM10-2</strain>
    </source>
</reference>
<keyword evidence="1" id="KW-0472">Membrane</keyword>
<evidence type="ECO:0000256" key="1">
    <source>
        <dbReference type="SAM" id="Phobius"/>
    </source>
</evidence>